<accession>A0A5J4WX30</accession>
<evidence type="ECO:0000313" key="2">
    <source>
        <dbReference type="Proteomes" id="UP000324800"/>
    </source>
</evidence>
<sequence>MLFYYWEFLEYPWQRNVTIQSIEIVSYLVKFVRYCEPILYGLKTRLQCQDDPFDIGIGVEVKLKLSSKDYGLFKEVTGVLFVLQSYSMPLEEELLCIYDQFDSITSLQLGYQIPSCERQTLRLPIFPPEAALITRSSQEL</sequence>
<dbReference type="Proteomes" id="UP000324800">
    <property type="component" value="Unassembled WGS sequence"/>
</dbReference>
<name>A0A5J4WX30_9EUKA</name>
<evidence type="ECO:0000313" key="1">
    <source>
        <dbReference type="EMBL" id="KAA6399082.1"/>
    </source>
</evidence>
<organism evidence="1 2">
    <name type="scientific">Streblomastix strix</name>
    <dbReference type="NCBI Taxonomy" id="222440"/>
    <lineage>
        <taxon>Eukaryota</taxon>
        <taxon>Metamonada</taxon>
        <taxon>Preaxostyla</taxon>
        <taxon>Oxymonadida</taxon>
        <taxon>Streblomastigidae</taxon>
        <taxon>Streblomastix</taxon>
    </lineage>
</organism>
<dbReference type="AlphaFoldDB" id="A0A5J4WX30"/>
<protein>
    <submittedName>
        <fullName evidence="1">Uncharacterized protein</fullName>
    </submittedName>
</protein>
<proteinExistence type="predicted"/>
<dbReference type="EMBL" id="SNRW01000824">
    <property type="protein sequence ID" value="KAA6399082.1"/>
    <property type="molecule type" value="Genomic_DNA"/>
</dbReference>
<comment type="caution">
    <text evidence="1">The sequence shown here is derived from an EMBL/GenBank/DDBJ whole genome shotgun (WGS) entry which is preliminary data.</text>
</comment>
<gene>
    <name evidence="1" type="ORF">EZS28_005389</name>
</gene>
<reference evidence="1 2" key="1">
    <citation type="submission" date="2019-03" db="EMBL/GenBank/DDBJ databases">
        <title>Single cell metagenomics reveals metabolic interactions within the superorganism composed of flagellate Streblomastix strix and complex community of Bacteroidetes bacteria on its surface.</title>
        <authorList>
            <person name="Treitli S.C."/>
            <person name="Kolisko M."/>
            <person name="Husnik F."/>
            <person name="Keeling P."/>
            <person name="Hampl V."/>
        </authorList>
    </citation>
    <scope>NUCLEOTIDE SEQUENCE [LARGE SCALE GENOMIC DNA]</scope>
    <source>
        <strain evidence="1">ST1C</strain>
    </source>
</reference>